<feature type="transmembrane region" description="Helical" evidence="1">
    <location>
        <begin position="386"/>
        <end position="404"/>
    </location>
</feature>
<dbReference type="PANTHER" id="PTHR36435">
    <property type="entry name" value="SLR1288 PROTEIN"/>
    <property type="match status" value="1"/>
</dbReference>
<feature type="transmembrane region" description="Helical" evidence="1">
    <location>
        <begin position="214"/>
        <end position="235"/>
    </location>
</feature>
<keyword evidence="1" id="KW-0812">Transmembrane</keyword>
<feature type="transmembrane region" description="Helical" evidence="1">
    <location>
        <begin position="358"/>
        <end position="380"/>
    </location>
</feature>
<gene>
    <name evidence="3" type="ORF">J3U88_18760</name>
</gene>
<comment type="caution">
    <text evidence="3">The sequence shown here is derived from an EMBL/GenBank/DDBJ whole genome shotgun (WGS) entry which is preliminary data.</text>
</comment>
<keyword evidence="1" id="KW-1133">Transmembrane helix</keyword>
<dbReference type="RefSeq" id="WP_207860479.1">
    <property type="nucleotide sequence ID" value="NZ_JAFREP010000017.1"/>
</dbReference>
<keyword evidence="4" id="KW-1185">Reference proteome</keyword>
<dbReference type="GO" id="GO:0004175">
    <property type="term" value="F:endopeptidase activity"/>
    <property type="evidence" value="ECO:0007669"/>
    <property type="project" value="UniProtKB-ARBA"/>
</dbReference>
<feature type="transmembrane region" description="Helical" evidence="1">
    <location>
        <begin position="288"/>
        <end position="314"/>
    </location>
</feature>
<dbReference type="GO" id="GO:0008237">
    <property type="term" value="F:metallopeptidase activity"/>
    <property type="evidence" value="ECO:0007669"/>
    <property type="project" value="UniProtKB-KW"/>
</dbReference>
<dbReference type="InterPro" id="IPR003675">
    <property type="entry name" value="Rce1/LyrA-like_dom"/>
</dbReference>
<evidence type="ECO:0000313" key="3">
    <source>
        <dbReference type="EMBL" id="MBO1320525.1"/>
    </source>
</evidence>
<feature type="domain" description="CAAX prenyl protease 2/Lysostaphin resistance protein A-like" evidence="2">
    <location>
        <begin position="336"/>
        <end position="422"/>
    </location>
</feature>
<feature type="transmembrane region" description="Helical" evidence="1">
    <location>
        <begin position="326"/>
        <end position="346"/>
    </location>
</feature>
<feature type="transmembrane region" description="Helical" evidence="1">
    <location>
        <begin position="241"/>
        <end position="267"/>
    </location>
</feature>
<keyword evidence="1" id="KW-0472">Membrane</keyword>
<organism evidence="3 4">
    <name type="scientific">Acanthopleuribacter pedis</name>
    <dbReference type="NCBI Taxonomy" id="442870"/>
    <lineage>
        <taxon>Bacteria</taxon>
        <taxon>Pseudomonadati</taxon>
        <taxon>Acidobacteriota</taxon>
        <taxon>Holophagae</taxon>
        <taxon>Acanthopleuribacterales</taxon>
        <taxon>Acanthopleuribacteraceae</taxon>
        <taxon>Acanthopleuribacter</taxon>
    </lineage>
</organism>
<dbReference type="Proteomes" id="UP000664417">
    <property type="component" value="Unassembled WGS sequence"/>
</dbReference>
<evidence type="ECO:0000259" key="2">
    <source>
        <dbReference type="Pfam" id="PF02517"/>
    </source>
</evidence>
<evidence type="ECO:0000313" key="4">
    <source>
        <dbReference type="Proteomes" id="UP000664417"/>
    </source>
</evidence>
<keyword evidence="3" id="KW-0645">Protease</keyword>
<dbReference type="GO" id="GO:0080120">
    <property type="term" value="P:CAAX-box protein maturation"/>
    <property type="evidence" value="ECO:0007669"/>
    <property type="project" value="UniProtKB-ARBA"/>
</dbReference>
<keyword evidence="3" id="KW-0378">Hydrolase</keyword>
<dbReference type="Pfam" id="PF02517">
    <property type="entry name" value="Rce1-like"/>
    <property type="match status" value="1"/>
</dbReference>
<feature type="transmembrane region" description="Helical" evidence="1">
    <location>
        <begin position="174"/>
        <end position="193"/>
    </location>
</feature>
<reference evidence="3" key="1">
    <citation type="submission" date="2021-03" db="EMBL/GenBank/DDBJ databases">
        <authorList>
            <person name="Wang G."/>
        </authorList>
    </citation>
    <scope>NUCLEOTIDE SEQUENCE</scope>
    <source>
        <strain evidence="3">KCTC 12899</strain>
    </source>
</reference>
<dbReference type="InterPro" id="IPR052710">
    <property type="entry name" value="CAAX_protease"/>
</dbReference>
<proteinExistence type="predicted"/>
<accession>A0A8J7QHT5</accession>
<keyword evidence="3" id="KW-0482">Metalloprotease</keyword>
<evidence type="ECO:0000256" key="1">
    <source>
        <dbReference type="SAM" id="Phobius"/>
    </source>
</evidence>
<feature type="transmembrane region" description="Helical" evidence="1">
    <location>
        <begin position="411"/>
        <end position="431"/>
    </location>
</feature>
<dbReference type="AlphaFoldDB" id="A0A8J7QHT5"/>
<name>A0A8J7QHT5_9BACT</name>
<sequence length="433" mass="49604">MTASWRSWLAFGAALTTLIVVHFLDTPMVSVANKTMLLERQSLISYYLQWRAANSPQVDVFFERLDTLYQENQRQPILLVPIALIQFEEGHRDKALEILDSLPKNKECDLMLFVLGERQRPPPDWSAGTQPDWVGMTLSHYAFSRLEQDAEAAEMMFRLRRVEKKEQQKFHVRMLTRGLAMVGFGLLLSMYFSHRYLKLEGKDFFQLKPLYLPFHSLLVFMAGFCAIYLLVYQLLEPLLSGLPTIVALLTPGVIEMVLAMVWVKFVFFKKSRFPIFESLGIGNLQMRWFTLFQIIGGLSIVFALFILGLDLSYFWPYASSGSSQQFIALLDDPLSGVFLIFYLCVLRPCFEEIIFRGLIFRVLLGNVKPMAAILGASLFFMLWHALSGWLMFLGVGCACAVVFYRTANILVAIWIHGALNAFLLFAIYFGLYS</sequence>
<protein>
    <submittedName>
        <fullName evidence="3">CPBP family intramembrane metalloprotease</fullName>
    </submittedName>
</protein>
<dbReference type="PANTHER" id="PTHR36435:SF1">
    <property type="entry name" value="CAAX AMINO TERMINAL PROTEASE FAMILY PROTEIN"/>
    <property type="match status" value="1"/>
</dbReference>
<dbReference type="EMBL" id="JAFREP010000017">
    <property type="protein sequence ID" value="MBO1320525.1"/>
    <property type="molecule type" value="Genomic_DNA"/>
</dbReference>